<comment type="caution">
    <text evidence="1">The sequence shown here is derived from an EMBL/GenBank/DDBJ whole genome shotgun (WGS) entry which is preliminary data.</text>
</comment>
<dbReference type="Proteomes" id="UP001234297">
    <property type="component" value="Chromosome 8"/>
</dbReference>
<protein>
    <submittedName>
        <fullName evidence="1">Uncharacterized protein</fullName>
    </submittedName>
</protein>
<dbReference type="EMBL" id="CM056816">
    <property type="protein sequence ID" value="KAJ8633914.1"/>
    <property type="molecule type" value="Genomic_DNA"/>
</dbReference>
<keyword evidence="2" id="KW-1185">Reference proteome</keyword>
<accession>A0ACC2LLJ0</accession>
<gene>
    <name evidence="1" type="ORF">MRB53_027250</name>
</gene>
<name>A0ACC2LLJ0_PERAE</name>
<proteinExistence type="predicted"/>
<evidence type="ECO:0000313" key="2">
    <source>
        <dbReference type="Proteomes" id="UP001234297"/>
    </source>
</evidence>
<organism evidence="1 2">
    <name type="scientific">Persea americana</name>
    <name type="common">Avocado</name>
    <dbReference type="NCBI Taxonomy" id="3435"/>
    <lineage>
        <taxon>Eukaryota</taxon>
        <taxon>Viridiplantae</taxon>
        <taxon>Streptophyta</taxon>
        <taxon>Embryophyta</taxon>
        <taxon>Tracheophyta</taxon>
        <taxon>Spermatophyta</taxon>
        <taxon>Magnoliopsida</taxon>
        <taxon>Magnoliidae</taxon>
        <taxon>Laurales</taxon>
        <taxon>Lauraceae</taxon>
        <taxon>Persea</taxon>
    </lineage>
</organism>
<reference evidence="1 2" key="1">
    <citation type="journal article" date="2022" name="Hortic Res">
        <title>A haplotype resolved chromosomal level avocado genome allows analysis of novel avocado genes.</title>
        <authorList>
            <person name="Nath O."/>
            <person name="Fletcher S.J."/>
            <person name="Hayward A."/>
            <person name="Shaw L.M."/>
            <person name="Masouleh A.K."/>
            <person name="Furtado A."/>
            <person name="Henry R.J."/>
            <person name="Mitter N."/>
        </authorList>
    </citation>
    <scope>NUCLEOTIDE SEQUENCE [LARGE SCALE GENOMIC DNA]</scope>
    <source>
        <strain evidence="2">cv. Hass</strain>
    </source>
</reference>
<sequence>MASSKVMASSGSANSDLGRQSSTIHSISLGDHNKSFGSMSMDDLLRNIYTDHPAADMLPRGIDGESNGCAAAAKTVDEVWKEITAGEGKIEGGQVEGLVFKDPPYEEMTLEDFLAKAGAVGEEDVRVSSVGGGFQSDPMLSNSNPFQQQQVESAVRGFGDGSEVGGGGRGKRRVVQEPMDRVAQQRQRRMIKNRESAARSRERKQAYTSELESLVTQLQEDHAKLVREQMEQTKKRFKQLMETLIPVEEKRRPPRILRKTRSMIWGKLQLVGGRFGVRHDTVYDHPLQYYHARVKSPFNMSIKLRRCNQVAIRKIYT</sequence>
<evidence type="ECO:0000313" key="1">
    <source>
        <dbReference type="EMBL" id="KAJ8633914.1"/>
    </source>
</evidence>